<feature type="transmembrane region" description="Helical" evidence="1">
    <location>
        <begin position="80"/>
        <end position="97"/>
    </location>
</feature>
<name>A0ABX8TJH8_9CAUL</name>
<feature type="transmembrane region" description="Helical" evidence="1">
    <location>
        <begin position="32"/>
        <end position="50"/>
    </location>
</feature>
<dbReference type="Proteomes" id="UP000824334">
    <property type="component" value="Chromosome"/>
</dbReference>
<dbReference type="PANTHER" id="PTHR30590">
    <property type="entry name" value="INNER MEMBRANE PROTEIN"/>
    <property type="match status" value="1"/>
</dbReference>
<feature type="domain" description="DUF418" evidence="2">
    <location>
        <begin position="246"/>
        <end position="405"/>
    </location>
</feature>
<dbReference type="RefSeq" id="WP_219352802.1">
    <property type="nucleotide sequence ID" value="NZ_CP080034.1"/>
</dbReference>
<reference evidence="3 4" key="1">
    <citation type="submission" date="2021-07" db="EMBL/GenBank/DDBJ databases">
        <title>Isolation and characterization of bacteria from a gold mining with a capacity of golden bioaccumulation.</title>
        <authorList>
            <person name="Yang X.J."/>
        </authorList>
    </citation>
    <scope>NUCLEOTIDE SEQUENCE [LARGE SCALE GENOMIC DNA]</scope>
    <source>
        <strain evidence="3 4">Au29</strain>
    </source>
</reference>
<keyword evidence="1" id="KW-1133">Transmembrane helix</keyword>
<sequence length="414" mass="44462">MSDAAGIQAGIQALAPVAPRLRIASLDAMRGLAILGILAVNASAFSLPFMAYGEPALSPFALVGANAVARWAVEVFFEQKFLTLFALLFGASLYLVGGERSDAARGRLLRRRLFWLAVIGLIHGLVLWYGDVLLLYAWSGLFVMLMRSMSARRLIAIGLGATLVMGGLHAVMAWLAVSGPEALVNEMQGGAPGFDVAAVQASIAAYRSGWGAAMGQNLSAWLFVQGMSVTVFVFSTIPLMMLGMGLFKSGFFGGQASTRTYLVVAAVGATMLALLGGLKWIEVMAPAGGHPTGGLADAAMAFPILITLGYASLIILLTTRGLDWATAALRPVGRMAFTNYLTQTLIMTTIFYMPWGPRLFGQVDYVGQWGVVVVVWALQLIWSPLWLARFSMGPLEWVWRCLTYGRRVPILKQG</sequence>
<feature type="transmembrane region" description="Helical" evidence="1">
    <location>
        <begin position="56"/>
        <end position="73"/>
    </location>
</feature>
<keyword evidence="1" id="KW-0812">Transmembrane</keyword>
<dbReference type="Pfam" id="PF04235">
    <property type="entry name" value="DUF418"/>
    <property type="match status" value="1"/>
</dbReference>
<feature type="transmembrane region" description="Helical" evidence="1">
    <location>
        <begin position="298"/>
        <end position="317"/>
    </location>
</feature>
<organism evidence="3 4">
    <name type="scientific">Brevundimonas nasdae</name>
    <dbReference type="NCBI Taxonomy" id="172043"/>
    <lineage>
        <taxon>Bacteria</taxon>
        <taxon>Pseudomonadati</taxon>
        <taxon>Pseudomonadota</taxon>
        <taxon>Alphaproteobacteria</taxon>
        <taxon>Caulobacterales</taxon>
        <taxon>Caulobacteraceae</taxon>
        <taxon>Brevundimonas</taxon>
    </lineage>
</organism>
<dbReference type="GeneID" id="94376664"/>
<evidence type="ECO:0000256" key="1">
    <source>
        <dbReference type="SAM" id="Phobius"/>
    </source>
</evidence>
<feature type="transmembrane region" description="Helical" evidence="1">
    <location>
        <begin position="154"/>
        <end position="177"/>
    </location>
</feature>
<dbReference type="InterPro" id="IPR052529">
    <property type="entry name" value="Bact_Transport_Assoc"/>
</dbReference>
<evidence type="ECO:0000313" key="4">
    <source>
        <dbReference type="Proteomes" id="UP000824334"/>
    </source>
</evidence>
<accession>A0ABX8TJH8</accession>
<feature type="transmembrane region" description="Helical" evidence="1">
    <location>
        <begin position="259"/>
        <end position="278"/>
    </location>
</feature>
<evidence type="ECO:0000313" key="3">
    <source>
        <dbReference type="EMBL" id="QYC09930.1"/>
    </source>
</evidence>
<dbReference type="EMBL" id="CP080034">
    <property type="protein sequence ID" value="QYC09930.1"/>
    <property type="molecule type" value="Genomic_DNA"/>
</dbReference>
<dbReference type="InterPro" id="IPR007349">
    <property type="entry name" value="DUF418"/>
</dbReference>
<keyword evidence="4" id="KW-1185">Reference proteome</keyword>
<feature type="transmembrane region" description="Helical" evidence="1">
    <location>
        <begin position="220"/>
        <end position="247"/>
    </location>
</feature>
<feature type="transmembrane region" description="Helical" evidence="1">
    <location>
        <begin position="337"/>
        <end position="355"/>
    </location>
</feature>
<gene>
    <name evidence="3" type="ORF">KWG56_15350</name>
</gene>
<protein>
    <submittedName>
        <fullName evidence="3">DUF418 domain-containing protein</fullName>
    </submittedName>
</protein>
<dbReference type="PANTHER" id="PTHR30590:SF2">
    <property type="entry name" value="INNER MEMBRANE PROTEIN"/>
    <property type="match status" value="1"/>
</dbReference>
<feature type="transmembrane region" description="Helical" evidence="1">
    <location>
        <begin position="113"/>
        <end position="142"/>
    </location>
</feature>
<feature type="transmembrane region" description="Helical" evidence="1">
    <location>
        <begin position="367"/>
        <end position="387"/>
    </location>
</feature>
<proteinExistence type="predicted"/>
<evidence type="ECO:0000259" key="2">
    <source>
        <dbReference type="Pfam" id="PF04235"/>
    </source>
</evidence>
<keyword evidence="1" id="KW-0472">Membrane</keyword>